<feature type="domain" description="HTH cro/C1-type" evidence="1">
    <location>
        <begin position="3"/>
        <end position="51"/>
    </location>
</feature>
<dbReference type="InterPro" id="IPR010982">
    <property type="entry name" value="Lambda_DNA-bd_dom_sf"/>
</dbReference>
<evidence type="ECO:0000259" key="1">
    <source>
        <dbReference type="PROSITE" id="PS50943"/>
    </source>
</evidence>
<accession>A0A8S5LA96</accession>
<dbReference type="CDD" id="cd00093">
    <property type="entry name" value="HTH_XRE"/>
    <property type="match status" value="1"/>
</dbReference>
<dbReference type="GO" id="GO:0003677">
    <property type="term" value="F:DNA binding"/>
    <property type="evidence" value="ECO:0007669"/>
    <property type="project" value="InterPro"/>
</dbReference>
<organism evidence="2">
    <name type="scientific">Siphoviridae sp. ctv2R2</name>
    <dbReference type="NCBI Taxonomy" id="2823609"/>
    <lineage>
        <taxon>Viruses</taxon>
        <taxon>Duplodnaviria</taxon>
        <taxon>Heunggongvirae</taxon>
        <taxon>Uroviricota</taxon>
        <taxon>Caudoviricetes</taxon>
    </lineage>
</organism>
<protein>
    <recommendedName>
        <fullName evidence="1">HTH cro/C1-type domain-containing protein</fullName>
    </recommendedName>
</protein>
<dbReference type="SUPFAM" id="SSF47413">
    <property type="entry name" value="lambda repressor-like DNA-binding domains"/>
    <property type="match status" value="1"/>
</dbReference>
<name>A0A8S5LA96_9CAUD</name>
<dbReference type="Pfam" id="PF13443">
    <property type="entry name" value="HTH_26"/>
    <property type="match status" value="1"/>
</dbReference>
<sequence>MAELQLTQKDVAKVLNIAQSTANQKINNIRPMDLDEAEKICNLLKIKPTEFEIYFFYKESCITQPNKEA</sequence>
<dbReference type="InterPro" id="IPR001387">
    <property type="entry name" value="Cro/C1-type_HTH"/>
</dbReference>
<dbReference type="Gene3D" id="1.10.260.40">
    <property type="entry name" value="lambda repressor-like DNA-binding domains"/>
    <property type="match status" value="1"/>
</dbReference>
<reference evidence="2" key="1">
    <citation type="journal article" date="2021" name="Proc. Natl. Acad. Sci. U.S.A.">
        <title>A Catalog of Tens of Thousands of Viruses from Human Metagenomes Reveals Hidden Associations with Chronic Diseases.</title>
        <authorList>
            <person name="Tisza M.J."/>
            <person name="Buck C.B."/>
        </authorList>
    </citation>
    <scope>NUCLEOTIDE SEQUENCE</scope>
    <source>
        <strain evidence="2">Ctv2R2</strain>
    </source>
</reference>
<dbReference type="EMBL" id="BK014664">
    <property type="protein sequence ID" value="DAD66876.1"/>
    <property type="molecule type" value="Genomic_DNA"/>
</dbReference>
<dbReference type="PROSITE" id="PS50943">
    <property type="entry name" value="HTH_CROC1"/>
    <property type="match status" value="1"/>
</dbReference>
<proteinExistence type="predicted"/>
<evidence type="ECO:0000313" key="2">
    <source>
        <dbReference type="EMBL" id="DAD66876.1"/>
    </source>
</evidence>